<keyword evidence="2" id="KW-1133">Transmembrane helix</keyword>
<dbReference type="Proteomes" id="UP001149165">
    <property type="component" value="Unassembled WGS sequence"/>
</dbReference>
<dbReference type="EMBL" id="JAPQKH010000006">
    <property type="protein sequence ID" value="KAJ5093690.1"/>
    <property type="molecule type" value="Genomic_DNA"/>
</dbReference>
<sequence length="183" mass="20579">MNHTLARFSPEYLESISLLLSSIGTFAFSVFQVIFRKISRHWSPDDSLPTAVNQDTESGPQISTESPFPASNGMISTLRALFRGDFQLRSTRKSYVTGDKTDLEGGTLRFYGTTAPSQPSNRDISYILKVLIDELSLFLSVLGTDFDYPEPDLESCSEISGLPRWNLAPSQIRRPLRRRPPCR</sequence>
<dbReference type="AlphaFoldDB" id="A0A9W9K5N9"/>
<evidence type="ECO:0000256" key="2">
    <source>
        <dbReference type="SAM" id="Phobius"/>
    </source>
</evidence>
<evidence type="ECO:0000313" key="3">
    <source>
        <dbReference type="EMBL" id="KAJ5093690.1"/>
    </source>
</evidence>
<evidence type="ECO:0000256" key="1">
    <source>
        <dbReference type="SAM" id="MobiDB-lite"/>
    </source>
</evidence>
<gene>
    <name evidence="3" type="ORF">N7456_009551</name>
</gene>
<feature type="compositionally biased region" description="Polar residues" evidence="1">
    <location>
        <begin position="50"/>
        <end position="66"/>
    </location>
</feature>
<keyword evidence="2" id="KW-0472">Membrane</keyword>
<evidence type="ECO:0000313" key="4">
    <source>
        <dbReference type="Proteomes" id="UP001149165"/>
    </source>
</evidence>
<proteinExistence type="predicted"/>
<protein>
    <submittedName>
        <fullName evidence="3">Uncharacterized protein</fullName>
    </submittedName>
</protein>
<reference evidence="3" key="2">
    <citation type="journal article" date="2023" name="IMA Fungus">
        <title>Comparative genomic study of the Penicillium genus elucidates a diverse pangenome and 15 lateral gene transfer events.</title>
        <authorList>
            <person name="Petersen C."/>
            <person name="Sorensen T."/>
            <person name="Nielsen M.R."/>
            <person name="Sondergaard T.E."/>
            <person name="Sorensen J.L."/>
            <person name="Fitzpatrick D.A."/>
            <person name="Frisvad J.C."/>
            <person name="Nielsen K.L."/>
        </authorList>
    </citation>
    <scope>NUCLEOTIDE SEQUENCE</scope>
    <source>
        <strain evidence="3">IBT 30069</strain>
    </source>
</reference>
<keyword evidence="2" id="KW-0812">Transmembrane</keyword>
<comment type="caution">
    <text evidence="3">The sequence shown here is derived from an EMBL/GenBank/DDBJ whole genome shotgun (WGS) entry which is preliminary data.</text>
</comment>
<name>A0A9W9K5N9_9EURO</name>
<keyword evidence="4" id="KW-1185">Reference proteome</keyword>
<accession>A0A9W9K5N9</accession>
<feature type="region of interest" description="Disordered" evidence="1">
    <location>
        <begin position="45"/>
        <end position="67"/>
    </location>
</feature>
<organism evidence="3 4">
    <name type="scientific">Penicillium angulare</name>
    <dbReference type="NCBI Taxonomy" id="116970"/>
    <lineage>
        <taxon>Eukaryota</taxon>
        <taxon>Fungi</taxon>
        <taxon>Dikarya</taxon>
        <taxon>Ascomycota</taxon>
        <taxon>Pezizomycotina</taxon>
        <taxon>Eurotiomycetes</taxon>
        <taxon>Eurotiomycetidae</taxon>
        <taxon>Eurotiales</taxon>
        <taxon>Aspergillaceae</taxon>
        <taxon>Penicillium</taxon>
    </lineage>
</organism>
<reference evidence="3" key="1">
    <citation type="submission" date="2022-11" db="EMBL/GenBank/DDBJ databases">
        <authorList>
            <person name="Petersen C."/>
        </authorList>
    </citation>
    <scope>NUCLEOTIDE SEQUENCE</scope>
    <source>
        <strain evidence="3">IBT 30069</strain>
    </source>
</reference>
<feature type="transmembrane region" description="Helical" evidence="2">
    <location>
        <begin position="12"/>
        <end position="35"/>
    </location>
</feature>